<gene>
    <name evidence="3" type="ORF">MCOR_56048</name>
</gene>
<dbReference type="SUPFAM" id="SSF51197">
    <property type="entry name" value="Clavaminate synthase-like"/>
    <property type="match status" value="1"/>
</dbReference>
<dbReference type="GO" id="GO:0033749">
    <property type="term" value="F:histone H4R3 demethylase activity"/>
    <property type="evidence" value="ECO:0007669"/>
    <property type="project" value="TreeGrafter"/>
</dbReference>
<dbReference type="InterPro" id="IPR003347">
    <property type="entry name" value="JmjC_dom"/>
</dbReference>
<dbReference type="Pfam" id="PF13621">
    <property type="entry name" value="Cupin_8"/>
    <property type="match status" value="1"/>
</dbReference>
<feature type="domain" description="JmjC" evidence="2">
    <location>
        <begin position="323"/>
        <end position="484"/>
    </location>
</feature>
<dbReference type="PANTHER" id="PTHR12480:SF22">
    <property type="entry name" value="JMJC DOMAIN-CONTAINING PROTEIN"/>
    <property type="match status" value="1"/>
</dbReference>
<dbReference type="InterPro" id="IPR041667">
    <property type="entry name" value="Cupin_8"/>
</dbReference>
<dbReference type="PROSITE" id="PS50005">
    <property type="entry name" value="TPR"/>
    <property type="match status" value="1"/>
</dbReference>
<dbReference type="OrthoDB" id="47172at2759"/>
<dbReference type="GO" id="GO:0106140">
    <property type="term" value="F:P-TEFb complex binding"/>
    <property type="evidence" value="ECO:0007669"/>
    <property type="project" value="TreeGrafter"/>
</dbReference>
<dbReference type="Proteomes" id="UP000507470">
    <property type="component" value="Unassembled WGS sequence"/>
</dbReference>
<keyword evidence="1" id="KW-0802">TPR repeat</keyword>
<sequence>MDTEEIEHDIELISEWPVTQDAEPLFKGSFKADKNLQDKPNGAEVDSKRSIDNSNEFMKRSSNYKRSIEVPILDFQLKRRKYSGEKENLANTALAKWWRRNQSQCGTEDTAAVKGCHPHTLIKMIARSPAGKQFISDEIQRLRKQLIQGSALADVHAALGSFLEKQGDIIEAIYHLENAVKGDPDEKEYKWLLQKLKRILKIKTIQEEGLQRVQPGVEFPSNKQVERRSANDLTVEDFYHNYECTSTPVIITNVQMTRVPWTLNHVKEIAGNCTVTLKKPVKQSVEWARLENSLTVQVSTYINQIINNKMDDPLYLFDWSLPINCPPLAEELTIPKYFAGDFLQRTKEGSLYKDSWPSLFVAPEGITSELHVDAFGSNFWMALFQGKKRWVFFPQSDVPYLYPEYEHSLDPVFAVDLSKPDLTRYPLLQLTTPMECVLEPGDVLFVPAGCPHRVENLETSVAISSNFVDQSNLNLVRQELKINALIDIRSEELLQQFNDENFNDKMDLHIQDKVFCKYKYVKN</sequence>
<reference evidence="3 4" key="1">
    <citation type="submission" date="2020-06" db="EMBL/GenBank/DDBJ databases">
        <authorList>
            <person name="Li R."/>
            <person name="Bekaert M."/>
        </authorList>
    </citation>
    <scope>NUCLEOTIDE SEQUENCE [LARGE SCALE GENOMIC DNA]</scope>
    <source>
        <strain evidence="4">wild</strain>
    </source>
</reference>
<dbReference type="AlphaFoldDB" id="A0A6J8EX94"/>
<organism evidence="3 4">
    <name type="scientific">Mytilus coruscus</name>
    <name type="common">Sea mussel</name>
    <dbReference type="NCBI Taxonomy" id="42192"/>
    <lineage>
        <taxon>Eukaryota</taxon>
        <taxon>Metazoa</taxon>
        <taxon>Spiralia</taxon>
        <taxon>Lophotrochozoa</taxon>
        <taxon>Mollusca</taxon>
        <taxon>Bivalvia</taxon>
        <taxon>Autobranchia</taxon>
        <taxon>Pteriomorphia</taxon>
        <taxon>Mytilida</taxon>
        <taxon>Mytiloidea</taxon>
        <taxon>Mytilidae</taxon>
        <taxon>Mytilinae</taxon>
        <taxon>Mytilus</taxon>
    </lineage>
</organism>
<keyword evidence="3" id="KW-0560">Oxidoreductase</keyword>
<dbReference type="SMART" id="SM00558">
    <property type="entry name" value="JmjC"/>
    <property type="match status" value="1"/>
</dbReference>
<dbReference type="EMBL" id="CACVKT020009961">
    <property type="protein sequence ID" value="CAC5424115.1"/>
    <property type="molecule type" value="Genomic_DNA"/>
</dbReference>
<name>A0A6J8EX94_MYTCO</name>
<dbReference type="InterPro" id="IPR019734">
    <property type="entry name" value="TPR_rpt"/>
</dbReference>
<dbReference type="PROSITE" id="PS51184">
    <property type="entry name" value="JMJC"/>
    <property type="match status" value="1"/>
</dbReference>
<dbReference type="GO" id="GO:0005634">
    <property type="term" value="C:nucleus"/>
    <property type="evidence" value="ECO:0007669"/>
    <property type="project" value="TreeGrafter"/>
</dbReference>
<evidence type="ECO:0000259" key="2">
    <source>
        <dbReference type="PROSITE" id="PS51184"/>
    </source>
</evidence>
<keyword evidence="4" id="KW-1185">Reference proteome</keyword>
<evidence type="ECO:0000313" key="4">
    <source>
        <dbReference type="Proteomes" id="UP000507470"/>
    </source>
</evidence>
<feature type="repeat" description="TPR" evidence="1">
    <location>
        <begin position="153"/>
        <end position="186"/>
    </location>
</feature>
<dbReference type="InterPro" id="IPR050910">
    <property type="entry name" value="JMJD6_ArgDemeth/LysHydrox"/>
</dbReference>
<evidence type="ECO:0000313" key="3">
    <source>
        <dbReference type="EMBL" id="CAC5424115.1"/>
    </source>
</evidence>
<dbReference type="EC" id="1.14.11.-" evidence="3"/>
<dbReference type="PANTHER" id="PTHR12480">
    <property type="entry name" value="ARGININE DEMETHYLASE AND LYSYL-HYDROXYLASE JMJD"/>
    <property type="match status" value="1"/>
</dbReference>
<evidence type="ECO:0000256" key="1">
    <source>
        <dbReference type="PROSITE-ProRule" id="PRU00339"/>
    </source>
</evidence>
<protein>
    <submittedName>
        <fullName evidence="3">JMJD6</fullName>
        <ecNumber evidence="3">1.14.11.-</ecNumber>
    </submittedName>
</protein>
<proteinExistence type="predicted"/>
<accession>A0A6J8EX94</accession>
<dbReference type="GO" id="GO:0005737">
    <property type="term" value="C:cytoplasm"/>
    <property type="evidence" value="ECO:0007669"/>
    <property type="project" value="TreeGrafter"/>
</dbReference>
<dbReference type="Gene3D" id="2.60.120.650">
    <property type="entry name" value="Cupin"/>
    <property type="match status" value="1"/>
</dbReference>